<organism evidence="2 3">
    <name type="scientific">Eubacterium cellulosolvens (strain ATCC 43171 / JCM 9499 / 6)</name>
    <name type="common">Cillobacterium cellulosolvens</name>
    <dbReference type="NCBI Taxonomy" id="633697"/>
    <lineage>
        <taxon>Bacteria</taxon>
        <taxon>Bacillati</taxon>
        <taxon>Bacillota</taxon>
        <taxon>Clostridia</taxon>
        <taxon>Eubacteriales</taxon>
        <taxon>Eubacteriaceae</taxon>
        <taxon>Eubacterium</taxon>
    </lineage>
</organism>
<dbReference type="Proteomes" id="UP000005753">
    <property type="component" value="Chromosome"/>
</dbReference>
<dbReference type="PANTHER" id="PTHR30595">
    <property type="entry name" value="GLPR-RELATED TRANSCRIPTIONAL REPRESSOR"/>
    <property type="match status" value="1"/>
</dbReference>
<name>I5AX73_EUBC6</name>
<accession>I5AX73</accession>
<evidence type="ECO:0000313" key="3">
    <source>
        <dbReference type="Proteomes" id="UP000005753"/>
    </source>
</evidence>
<evidence type="ECO:0000313" key="2">
    <source>
        <dbReference type="EMBL" id="EIM58396.1"/>
    </source>
</evidence>
<keyword evidence="3" id="KW-1185">Reference proteome</keyword>
<feature type="domain" description="Schlafen AlbA-2" evidence="1">
    <location>
        <begin position="3"/>
        <end position="58"/>
    </location>
</feature>
<dbReference type="EMBL" id="CM001487">
    <property type="protein sequence ID" value="EIM58396.1"/>
    <property type="molecule type" value="Genomic_DNA"/>
</dbReference>
<dbReference type="InterPro" id="IPR007421">
    <property type="entry name" value="Schlafen_AlbA_2_dom"/>
</dbReference>
<dbReference type="Pfam" id="PF04326">
    <property type="entry name" value="SLFN_AlbA_2"/>
    <property type="match status" value="1"/>
</dbReference>
<dbReference type="AlphaFoldDB" id="I5AX73"/>
<sequence length="178" mass="20474">MAESQNIEYKESWRDEYLKWVCGFANAQGGTIYIGIEDLDQDSIEIFKREALRKQRMEKEDLDIPNDELMDHLDLLVDGKLKRAAVMLFYRKPGRIITGSYVKIGKFGEGSDLQYQDTVEGSLFNIADKVIDLIYTKYLKAKITYEHKEKPKLESKGISQYASYLSSVCTEGYEQAEG</sequence>
<reference evidence="2 3" key="1">
    <citation type="submission" date="2010-08" db="EMBL/GenBank/DDBJ databases">
        <authorList>
            <consortium name="US DOE Joint Genome Institute (JGI-PGF)"/>
            <person name="Lucas S."/>
            <person name="Copeland A."/>
            <person name="Lapidus A."/>
            <person name="Cheng J.-F."/>
            <person name="Bruce D."/>
            <person name="Goodwin L."/>
            <person name="Pitluck S."/>
            <person name="Land M.L."/>
            <person name="Hauser L."/>
            <person name="Chang Y.-J."/>
            <person name="Anderson I.J."/>
            <person name="Johnson E."/>
            <person name="Mulhopadhyay B."/>
            <person name="Kyrpides N."/>
            <person name="Woyke T.J."/>
        </authorList>
    </citation>
    <scope>NUCLEOTIDE SEQUENCE [LARGE SCALE GENOMIC DNA]</scope>
    <source>
        <strain evidence="2 3">6</strain>
    </source>
</reference>
<protein>
    <submittedName>
        <fullName evidence="2">Putative transcriptional regulator with HTH domain</fullName>
    </submittedName>
</protein>
<dbReference type="eggNOG" id="COG2865">
    <property type="taxonomic scope" value="Bacteria"/>
</dbReference>
<dbReference type="OrthoDB" id="9807907at2"/>
<reference evidence="2 3" key="2">
    <citation type="submission" date="2012-02" db="EMBL/GenBank/DDBJ databases">
        <title>Improved High-Quality Draft sequence of Eubacterium cellulosolvens 6.</title>
        <authorList>
            <consortium name="US DOE Joint Genome Institute"/>
            <person name="Lucas S."/>
            <person name="Han J."/>
            <person name="Lapidus A."/>
            <person name="Cheng J.-F."/>
            <person name="Goodwin L."/>
            <person name="Pitluck S."/>
            <person name="Peters L."/>
            <person name="Mikhailova N."/>
            <person name="Gu W."/>
            <person name="Detter J.C."/>
            <person name="Han C."/>
            <person name="Tapia R."/>
            <person name="Land M."/>
            <person name="Hauser L."/>
            <person name="Kyrpides N."/>
            <person name="Ivanova N."/>
            <person name="Pagani I."/>
            <person name="Johnson E."/>
            <person name="Mukhopadhyay B."/>
            <person name="Anderson I."/>
            <person name="Woyke T."/>
        </authorList>
    </citation>
    <scope>NUCLEOTIDE SEQUENCE [LARGE SCALE GENOMIC DNA]</scope>
    <source>
        <strain evidence="2 3">6</strain>
    </source>
</reference>
<dbReference type="STRING" id="633697.EubceDRAFT1_2691"/>
<dbReference type="Gene3D" id="3.30.950.30">
    <property type="entry name" value="Schlafen, AAA domain"/>
    <property type="match status" value="1"/>
</dbReference>
<dbReference type="PANTHER" id="PTHR30595:SF6">
    <property type="entry name" value="SCHLAFEN ALBA-2 DOMAIN-CONTAINING PROTEIN"/>
    <property type="match status" value="1"/>
</dbReference>
<dbReference type="HOGENOM" id="CLU_1508430_0_0_9"/>
<proteinExistence type="predicted"/>
<dbReference type="InterPro" id="IPR038461">
    <property type="entry name" value="Schlafen_AlbA_2_dom_sf"/>
</dbReference>
<evidence type="ECO:0000259" key="1">
    <source>
        <dbReference type="Pfam" id="PF04326"/>
    </source>
</evidence>
<gene>
    <name evidence="2" type="ORF">EubceDRAFT1_2691</name>
</gene>